<dbReference type="OrthoDB" id="4186885at2759"/>
<dbReference type="EMBL" id="ML977009">
    <property type="protein sequence ID" value="KAF1952660.1"/>
    <property type="molecule type" value="Genomic_DNA"/>
</dbReference>
<feature type="compositionally biased region" description="Polar residues" evidence="2">
    <location>
        <begin position="67"/>
        <end position="86"/>
    </location>
</feature>
<keyword evidence="4" id="KW-1185">Reference proteome</keyword>
<feature type="coiled-coil region" evidence="1">
    <location>
        <begin position="420"/>
        <end position="461"/>
    </location>
</feature>
<feature type="compositionally biased region" description="Low complexity" evidence="2">
    <location>
        <begin position="99"/>
        <end position="118"/>
    </location>
</feature>
<feature type="region of interest" description="Disordered" evidence="2">
    <location>
        <begin position="266"/>
        <end position="291"/>
    </location>
</feature>
<dbReference type="Proteomes" id="UP000800035">
    <property type="component" value="Unassembled WGS sequence"/>
</dbReference>
<accession>A0A6A5TL61</accession>
<evidence type="ECO:0000313" key="4">
    <source>
        <dbReference type="Proteomes" id="UP000800035"/>
    </source>
</evidence>
<evidence type="ECO:0000313" key="3">
    <source>
        <dbReference type="EMBL" id="KAF1952660.1"/>
    </source>
</evidence>
<name>A0A6A5TL61_9PLEO</name>
<feature type="compositionally biased region" description="Pro residues" evidence="2">
    <location>
        <begin position="89"/>
        <end position="98"/>
    </location>
</feature>
<sequence length="464" mass="51370">MWTSNRAPSRPQRTPSVHSVASVYSNTSRPSSMISPQLARQPSRSGGYDSDLSSDTAAEDDVMPPMWQNQRQQSGSAVNRLSQKFGSSGPPPSAPLPLKPQQQQQRNSQQQQQQQSQPTHFGLGFTDSSATTLHGGDDYDFPEKTPTRHTYARGAPHSSHIPGPLESQLAALMSKIVFMEQKNPVISVTPDDYAEMSARLKQLETEKKQWQKRHEAIWALRDEDVENNIKIRGLLAKARRDLEAMTKLRDEDLVNVQTVRAKLAEATRQLDKQGGGAASTSNGRQSPVRARPGSMFMERRNTTDLFAAAQAAALQQRALELEKRNTDLVSQIETLKGGANIDDVNRVTAHQAWKGTVDKLEQKLKARDAEILRLRGGGAVINTAPSASHASSMSMSQGPGAGGVEFQRVEMLHEEHAAYREKMGGKLQALRSEKEALQRELHRKEDECHGLEVRVQSLQRRVGL</sequence>
<organism evidence="3 4">
    <name type="scientific">Byssothecium circinans</name>
    <dbReference type="NCBI Taxonomy" id="147558"/>
    <lineage>
        <taxon>Eukaryota</taxon>
        <taxon>Fungi</taxon>
        <taxon>Dikarya</taxon>
        <taxon>Ascomycota</taxon>
        <taxon>Pezizomycotina</taxon>
        <taxon>Dothideomycetes</taxon>
        <taxon>Pleosporomycetidae</taxon>
        <taxon>Pleosporales</taxon>
        <taxon>Massarineae</taxon>
        <taxon>Massarinaceae</taxon>
        <taxon>Byssothecium</taxon>
    </lineage>
</organism>
<protein>
    <submittedName>
        <fullName evidence="3">Uncharacterized protein</fullName>
    </submittedName>
</protein>
<keyword evidence="1" id="KW-0175">Coiled coil</keyword>
<reference evidence="3" key="1">
    <citation type="journal article" date="2020" name="Stud. Mycol.">
        <title>101 Dothideomycetes genomes: a test case for predicting lifestyles and emergence of pathogens.</title>
        <authorList>
            <person name="Haridas S."/>
            <person name="Albert R."/>
            <person name="Binder M."/>
            <person name="Bloem J."/>
            <person name="Labutti K."/>
            <person name="Salamov A."/>
            <person name="Andreopoulos B."/>
            <person name="Baker S."/>
            <person name="Barry K."/>
            <person name="Bills G."/>
            <person name="Bluhm B."/>
            <person name="Cannon C."/>
            <person name="Castanera R."/>
            <person name="Culley D."/>
            <person name="Daum C."/>
            <person name="Ezra D."/>
            <person name="Gonzalez J."/>
            <person name="Henrissat B."/>
            <person name="Kuo A."/>
            <person name="Liang C."/>
            <person name="Lipzen A."/>
            <person name="Lutzoni F."/>
            <person name="Magnuson J."/>
            <person name="Mondo S."/>
            <person name="Nolan M."/>
            <person name="Ohm R."/>
            <person name="Pangilinan J."/>
            <person name="Park H.-J."/>
            <person name="Ramirez L."/>
            <person name="Alfaro M."/>
            <person name="Sun H."/>
            <person name="Tritt A."/>
            <person name="Yoshinaga Y."/>
            <person name="Zwiers L.-H."/>
            <person name="Turgeon B."/>
            <person name="Goodwin S."/>
            <person name="Spatafora J."/>
            <person name="Crous P."/>
            <person name="Grigoriev I."/>
        </authorList>
    </citation>
    <scope>NUCLEOTIDE SEQUENCE</scope>
    <source>
        <strain evidence="3">CBS 675.92</strain>
    </source>
</reference>
<feature type="compositionally biased region" description="Polar residues" evidence="2">
    <location>
        <begin position="1"/>
        <end position="44"/>
    </location>
</feature>
<proteinExistence type="predicted"/>
<feature type="region of interest" description="Disordered" evidence="2">
    <location>
        <begin position="1"/>
        <end position="162"/>
    </location>
</feature>
<evidence type="ECO:0000256" key="1">
    <source>
        <dbReference type="SAM" id="Coils"/>
    </source>
</evidence>
<feature type="compositionally biased region" description="Basic and acidic residues" evidence="2">
    <location>
        <begin position="135"/>
        <end position="146"/>
    </location>
</feature>
<evidence type="ECO:0000256" key="2">
    <source>
        <dbReference type="SAM" id="MobiDB-lite"/>
    </source>
</evidence>
<dbReference type="AlphaFoldDB" id="A0A6A5TL61"/>
<gene>
    <name evidence="3" type="ORF">CC80DRAFT_421929</name>
</gene>